<evidence type="ECO:0000259" key="8">
    <source>
        <dbReference type="PROSITE" id="PS50850"/>
    </source>
</evidence>
<sequence length="393" mass="44008">MRLIKNKVFMTILATDFIQQFGIWVRNMAIMFYIMDVTSGDPLAISTLNFLEYVPLIIFTFIGGLIADRTNPKKIMLFGDFLSVISFVILGMLLSNGVVWSIFAAVLVSAIITQFSYPASQKYFKEYVAKEDVESAIGISQLMGSLFYVLGPFLGSYFYFEFGIHTTLWVLAALFFLSFMLILTLPRTAFQKIAELRFKDELKATFRYIKRKERIKQLMKIYILLSFAMGIAINLDIFIVTERLGLGERYYQLFSGVAGVGVIAGGVLFILFKQYLSNTKVLTALISVLAVTLFFEGYSTNFAFTLVLQFIDNALLGILSGYIAALMLKETRQEYLGKVNGLSSTIMYLGITLGTLFSGFAMKTVSLVFAYGVGSAALIVLVVMLSMKKKQVL</sequence>
<feature type="transmembrane region" description="Helical" evidence="7">
    <location>
        <begin position="75"/>
        <end position="94"/>
    </location>
</feature>
<feature type="transmembrane region" description="Helical" evidence="7">
    <location>
        <begin position="221"/>
        <end position="241"/>
    </location>
</feature>
<protein>
    <submittedName>
        <fullName evidence="9">MFS transporter</fullName>
    </submittedName>
</protein>
<dbReference type="PANTHER" id="PTHR43266:SF8">
    <property type="entry name" value="MACROLIDE-EFFLUX PROTEIN"/>
    <property type="match status" value="1"/>
</dbReference>
<evidence type="ECO:0000313" key="10">
    <source>
        <dbReference type="Proteomes" id="UP001377337"/>
    </source>
</evidence>
<feature type="transmembrane region" description="Helical" evidence="7">
    <location>
        <begin position="253"/>
        <end position="272"/>
    </location>
</feature>
<dbReference type="RefSeq" id="WP_035404482.1">
    <property type="nucleotide sequence ID" value="NZ_CP147407.1"/>
</dbReference>
<evidence type="ECO:0000256" key="4">
    <source>
        <dbReference type="ARBA" id="ARBA00022692"/>
    </source>
</evidence>
<dbReference type="InterPro" id="IPR020846">
    <property type="entry name" value="MFS_dom"/>
</dbReference>
<feature type="transmembrane region" description="Helical" evidence="7">
    <location>
        <begin position="12"/>
        <end position="35"/>
    </location>
</feature>
<evidence type="ECO:0000256" key="7">
    <source>
        <dbReference type="SAM" id="Phobius"/>
    </source>
</evidence>
<evidence type="ECO:0000256" key="1">
    <source>
        <dbReference type="ARBA" id="ARBA00004651"/>
    </source>
</evidence>
<keyword evidence="10" id="KW-1185">Reference proteome</keyword>
<comment type="subcellular location">
    <subcellularLocation>
        <location evidence="1">Cell membrane</location>
        <topology evidence="1">Multi-pass membrane protein</topology>
    </subcellularLocation>
</comment>
<feature type="transmembrane region" description="Helical" evidence="7">
    <location>
        <begin position="306"/>
        <end position="328"/>
    </location>
</feature>
<dbReference type="EMBL" id="CP147407">
    <property type="protein sequence ID" value="WXB96407.1"/>
    <property type="molecule type" value="Genomic_DNA"/>
</dbReference>
<dbReference type="PROSITE" id="PS50850">
    <property type="entry name" value="MFS"/>
    <property type="match status" value="1"/>
</dbReference>
<keyword evidence="2" id="KW-0813">Transport</keyword>
<dbReference type="Proteomes" id="UP001377337">
    <property type="component" value="Chromosome"/>
</dbReference>
<organism evidence="9 10">
    <name type="scientific">Metabacillus sediminis</name>
    <dbReference type="NCBI Taxonomy" id="3117746"/>
    <lineage>
        <taxon>Bacteria</taxon>
        <taxon>Bacillati</taxon>
        <taxon>Bacillota</taxon>
        <taxon>Bacilli</taxon>
        <taxon>Bacillales</taxon>
        <taxon>Bacillaceae</taxon>
        <taxon>Metabacillus</taxon>
    </lineage>
</organism>
<keyword evidence="3" id="KW-1003">Cell membrane</keyword>
<feature type="domain" description="Major facilitator superfamily (MFS) profile" evidence="8">
    <location>
        <begin position="8"/>
        <end position="391"/>
    </location>
</feature>
<feature type="transmembrane region" description="Helical" evidence="7">
    <location>
        <begin position="281"/>
        <end position="300"/>
    </location>
</feature>
<dbReference type="CDD" id="cd06173">
    <property type="entry name" value="MFS_MefA_like"/>
    <property type="match status" value="1"/>
</dbReference>
<feature type="transmembrane region" description="Helical" evidence="7">
    <location>
        <begin position="368"/>
        <end position="387"/>
    </location>
</feature>
<reference evidence="9 10" key="1">
    <citation type="submission" date="2024-02" db="EMBL/GenBank/DDBJ databases">
        <title>Seven novel Bacillus-like species.</title>
        <authorList>
            <person name="Liu G."/>
        </authorList>
    </citation>
    <scope>NUCLEOTIDE SEQUENCE [LARGE SCALE GENOMIC DNA]</scope>
    <source>
        <strain evidence="9 10">FJAT-52054</strain>
    </source>
</reference>
<dbReference type="InterPro" id="IPR011701">
    <property type="entry name" value="MFS"/>
</dbReference>
<dbReference type="InterPro" id="IPR036259">
    <property type="entry name" value="MFS_trans_sf"/>
</dbReference>
<feature type="transmembrane region" description="Helical" evidence="7">
    <location>
        <begin position="100"/>
        <end position="117"/>
    </location>
</feature>
<evidence type="ECO:0000256" key="3">
    <source>
        <dbReference type="ARBA" id="ARBA00022475"/>
    </source>
</evidence>
<evidence type="ECO:0000256" key="5">
    <source>
        <dbReference type="ARBA" id="ARBA00022989"/>
    </source>
</evidence>
<feature type="transmembrane region" description="Helical" evidence="7">
    <location>
        <begin position="166"/>
        <end position="185"/>
    </location>
</feature>
<feature type="transmembrane region" description="Helical" evidence="7">
    <location>
        <begin position="340"/>
        <end position="362"/>
    </location>
</feature>
<accession>A0ABZ2NFS0</accession>
<keyword evidence="6 7" id="KW-0472">Membrane</keyword>
<proteinExistence type="predicted"/>
<evidence type="ECO:0000256" key="6">
    <source>
        <dbReference type="ARBA" id="ARBA00023136"/>
    </source>
</evidence>
<gene>
    <name evidence="9" type="ORF">WCV65_17995</name>
</gene>
<feature type="transmembrane region" description="Helical" evidence="7">
    <location>
        <begin position="50"/>
        <end position="68"/>
    </location>
</feature>
<keyword evidence="4 7" id="KW-0812">Transmembrane</keyword>
<dbReference type="PANTHER" id="PTHR43266">
    <property type="entry name" value="MACROLIDE-EFFLUX PROTEIN"/>
    <property type="match status" value="1"/>
</dbReference>
<evidence type="ECO:0000313" key="9">
    <source>
        <dbReference type="EMBL" id="WXB96407.1"/>
    </source>
</evidence>
<name>A0ABZ2NFS0_9BACI</name>
<dbReference type="Pfam" id="PF07690">
    <property type="entry name" value="MFS_1"/>
    <property type="match status" value="1"/>
</dbReference>
<feature type="transmembrane region" description="Helical" evidence="7">
    <location>
        <begin position="138"/>
        <end position="160"/>
    </location>
</feature>
<dbReference type="Gene3D" id="1.20.1250.20">
    <property type="entry name" value="MFS general substrate transporter like domains"/>
    <property type="match status" value="1"/>
</dbReference>
<dbReference type="SUPFAM" id="SSF103473">
    <property type="entry name" value="MFS general substrate transporter"/>
    <property type="match status" value="1"/>
</dbReference>
<keyword evidence="5 7" id="KW-1133">Transmembrane helix</keyword>
<evidence type="ECO:0000256" key="2">
    <source>
        <dbReference type="ARBA" id="ARBA00022448"/>
    </source>
</evidence>